<keyword evidence="1" id="KW-0472">Membrane</keyword>
<dbReference type="AlphaFoldDB" id="A0A1P8WFE8"/>
<gene>
    <name evidence="2" type="ORF">Fuma_02401</name>
</gene>
<feature type="transmembrane region" description="Helical" evidence="1">
    <location>
        <begin position="16"/>
        <end position="37"/>
    </location>
</feature>
<dbReference type="STRING" id="1891926.Fuma_02401"/>
<evidence type="ECO:0000313" key="3">
    <source>
        <dbReference type="Proteomes" id="UP000187735"/>
    </source>
</evidence>
<dbReference type="Proteomes" id="UP000187735">
    <property type="component" value="Chromosome"/>
</dbReference>
<keyword evidence="3" id="KW-1185">Reference proteome</keyword>
<sequence length="80" mass="8648">MPVELMLMNLQSLNKICFTICIVCIVLGTVLSLAMIWGEVRGNSFVWKSWLTLGVLFLASALTLSVSKTLGGRTGSGNNE</sequence>
<evidence type="ECO:0000256" key="1">
    <source>
        <dbReference type="SAM" id="Phobius"/>
    </source>
</evidence>
<accession>A0A1P8WFE8</accession>
<reference evidence="2 3" key="1">
    <citation type="journal article" date="2016" name="Front. Microbiol.">
        <title>Fuerstia marisgermanicae gen. nov., sp. nov., an Unusual Member of the Phylum Planctomycetes from the German Wadden Sea.</title>
        <authorList>
            <person name="Kohn T."/>
            <person name="Heuer A."/>
            <person name="Jogler M."/>
            <person name="Vollmers J."/>
            <person name="Boedeker C."/>
            <person name="Bunk B."/>
            <person name="Rast P."/>
            <person name="Borchert D."/>
            <person name="Glockner I."/>
            <person name="Freese H.M."/>
            <person name="Klenk H.P."/>
            <person name="Overmann J."/>
            <person name="Kaster A.K."/>
            <person name="Rohde M."/>
            <person name="Wiegand S."/>
            <person name="Jogler C."/>
        </authorList>
    </citation>
    <scope>NUCLEOTIDE SEQUENCE [LARGE SCALE GENOMIC DNA]</scope>
    <source>
        <strain evidence="2 3">NH11</strain>
    </source>
</reference>
<organism evidence="2 3">
    <name type="scientific">Fuerstiella marisgermanici</name>
    <dbReference type="NCBI Taxonomy" id="1891926"/>
    <lineage>
        <taxon>Bacteria</taxon>
        <taxon>Pseudomonadati</taxon>
        <taxon>Planctomycetota</taxon>
        <taxon>Planctomycetia</taxon>
        <taxon>Planctomycetales</taxon>
        <taxon>Planctomycetaceae</taxon>
        <taxon>Fuerstiella</taxon>
    </lineage>
</organism>
<feature type="transmembrane region" description="Helical" evidence="1">
    <location>
        <begin position="49"/>
        <end position="66"/>
    </location>
</feature>
<name>A0A1P8WFE8_9PLAN</name>
<protein>
    <submittedName>
        <fullName evidence="2">Uncharacterized protein</fullName>
    </submittedName>
</protein>
<dbReference type="EMBL" id="CP017641">
    <property type="protein sequence ID" value="APZ92789.1"/>
    <property type="molecule type" value="Genomic_DNA"/>
</dbReference>
<keyword evidence="1" id="KW-1133">Transmembrane helix</keyword>
<dbReference type="KEGG" id="fmr:Fuma_02401"/>
<proteinExistence type="predicted"/>
<evidence type="ECO:0000313" key="2">
    <source>
        <dbReference type="EMBL" id="APZ92789.1"/>
    </source>
</evidence>
<keyword evidence="1" id="KW-0812">Transmembrane</keyword>